<dbReference type="PROSITE" id="PS51686">
    <property type="entry name" value="SAM_MT_RSMB_NOP"/>
    <property type="match status" value="1"/>
</dbReference>
<dbReference type="Gene3D" id="3.40.50.150">
    <property type="entry name" value="Vaccinia Virus protein VP39"/>
    <property type="match status" value="1"/>
</dbReference>
<feature type="compositionally biased region" description="Polar residues" evidence="6">
    <location>
        <begin position="18"/>
        <end position="36"/>
    </location>
</feature>
<feature type="region of interest" description="Disordered" evidence="6">
    <location>
        <begin position="693"/>
        <end position="721"/>
    </location>
</feature>
<dbReference type="GO" id="GO:0032259">
    <property type="term" value="P:methylation"/>
    <property type="evidence" value="ECO:0007669"/>
    <property type="project" value="UniProtKB-KW"/>
</dbReference>
<feature type="region of interest" description="Disordered" evidence="6">
    <location>
        <begin position="534"/>
        <end position="562"/>
    </location>
</feature>
<feature type="active site" description="Nucleophile" evidence="5">
    <location>
        <position position="440"/>
    </location>
</feature>
<dbReference type="GO" id="GO:0003723">
    <property type="term" value="F:RNA binding"/>
    <property type="evidence" value="ECO:0007669"/>
    <property type="project" value="UniProtKB-UniRule"/>
</dbReference>
<dbReference type="Pfam" id="PF21148">
    <property type="entry name" value="NSUN5_fdxn-like"/>
    <property type="match status" value="1"/>
</dbReference>
<feature type="domain" description="SAM-dependent MTase RsmB/NOP-type" evidence="7">
    <location>
        <begin position="342"/>
        <end position="509"/>
    </location>
</feature>
<evidence type="ECO:0000256" key="5">
    <source>
        <dbReference type="PROSITE-ProRule" id="PRU01023"/>
    </source>
</evidence>
<keyword evidence="4 5" id="KW-0694">RNA-binding</keyword>
<comment type="similarity">
    <text evidence="5">Belongs to the class I-like SAM-binding methyltransferase superfamily. RsmB/NOP family.</text>
</comment>
<proteinExistence type="inferred from homology"/>
<evidence type="ECO:0000313" key="8">
    <source>
        <dbReference type="EMBL" id="KAB1281849.1"/>
    </source>
</evidence>
<dbReference type="InterPro" id="IPR029063">
    <property type="entry name" value="SAM-dependent_MTases_sf"/>
</dbReference>
<dbReference type="AlphaFoldDB" id="A0A5N4EFD8"/>
<organism evidence="8 9">
    <name type="scientific">Camelus dromedarius</name>
    <name type="common">Dromedary</name>
    <name type="synonym">Arabian camel</name>
    <dbReference type="NCBI Taxonomy" id="9838"/>
    <lineage>
        <taxon>Eukaryota</taxon>
        <taxon>Metazoa</taxon>
        <taxon>Chordata</taxon>
        <taxon>Craniata</taxon>
        <taxon>Vertebrata</taxon>
        <taxon>Euteleostomi</taxon>
        <taxon>Mammalia</taxon>
        <taxon>Eutheria</taxon>
        <taxon>Laurasiatheria</taxon>
        <taxon>Artiodactyla</taxon>
        <taxon>Tylopoda</taxon>
        <taxon>Camelidae</taxon>
        <taxon>Camelus</taxon>
    </lineage>
</organism>
<keyword evidence="2 5" id="KW-0808">Transferase</keyword>
<dbReference type="Proteomes" id="UP000299084">
    <property type="component" value="Unassembled WGS sequence"/>
</dbReference>
<comment type="caution">
    <text evidence="8">The sequence shown here is derived from an EMBL/GenBank/DDBJ whole genome shotgun (WGS) entry which is preliminary data.</text>
</comment>
<dbReference type="InterPro" id="IPR049561">
    <property type="entry name" value="NSUN5_7_fdxn-like"/>
</dbReference>
<dbReference type="SUPFAM" id="SSF53335">
    <property type="entry name" value="S-adenosyl-L-methionine-dependent methyltransferases"/>
    <property type="match status" value="1"/>
</dbReference>
<evidence type="ECO:0000256" key="2">
    <source>
        <dbReference type="ARBA" id="ARBA00022679"/>
    </source>
</evidence>
<evidence type="ECO:0000313" key="9">
    <source>
        <dbReference type="Proteomes" id="UP000299084"/>
    </source>
</evidence>
<keyword evidence="3 5" id="KW-0949">S-adenosyl-L-methionine</keyword>
<dbReference type="PANTHER" id="PTHR14663">
    <property type="entry name" value="METHYLTRANSFERASE NSUN7-RELATED"/>
    <property type="match status" value="1"/>
</dbReference>
<dbReference type="EMBL" id="JWIN03000002">
    <property type="protein sequence ID" value="KAB1281849.1"/>
    <property type="molecule type" value="Genomic_DNA"/>
</dbReference>
<feature type="compositionally biased region" description="Basic residues" evidence="6">
    <location>
        <begin position="539"/>
        <end position="550"/>
    </location>
</feature>
<comment type="caution">
    <text evidence="5">Lacks conserved residue(s) required for the propagation of feature annotation.</text>
</comment>
<dbReference type="InterPro" id="IPR042620">
    <property type="entry name" value="NSUN7"/>
</dbReference>
<dbReference type="GO" id="GO:0008168">
    <property type="term" value="F:methyltransferase activity"/>
    <property type="evidence" value="ECO:0007669"/>
    <property type="project" value="UniProtKB-KW"/>
</dbReference>
<dbReference type="Gene3D" id="3.30.70.1170">
    <property type="entry name" value="Sun protein, domain 3"/>
    <property type="match status" value="1"/>
</dbReference>
<evidence type="ECO:0000256" key="1">
    <source>
        <dbReference type="ARBA" id="ARBA00022603"/>
    </source>
</evidence>
<evidence type="ECO:0000256" key="4">
    <source>
        <dbReference type="ARBA" id="ARBA00022884"/>
    </source>
</evidence>
<reference evidence="8 9" key="1">
    <citation type="journal article" date="2019" name="Mol. Ecol. Resour.">
        <title>Improving Illumina assemblies with Hi-C and long reads: an example with the North African dromedary.</title>
        <authorList>
            <person name="Elbers J.P."/>
            <person name="Rogers M.F."/>
            <person name="Perelman P.L."/>
            <person name="Proskuryakova A.A."/>
            <person name="Serdyukova N.A."/>
            <person name="Johnson W.E."/>
            <person name="Horin P."/>
            <person name="Corander J."/>
            <person name="Murphy D."/>
            <person name="Burger P.A."/>
        </authorList>
    </citation>
    <scope>NUCLEOTIDE SEQUENCE [LARGE SCALE GENOMIC DNA]</scope>
    <source>
        <strain evidence="8">Drom800</strain>
        <tissue evidence="8">Blood</tissue>
    </source>
</reference>
<gene>
    <name evidence="8" type="ORF">Cadr_000002134</name>
</gene>
<dbReference type="InterPro" id="IPR001678">
    <property type="entry name" value="MeTrfase_RsmB-F_NOP2_dom"/>
</dbReference>
<name>A0A5N4EFD8_CAMDR</name>
<evidence type="ECO:0000256" key="3">
    <source>
        <dbReference type="ARBA" id="ARBA00022691"/>
    </source>
</evidence>
<dbReference type="InterPro" id="IPR049560">
    <property type="entry name" value="MeTrfase_RsmB-F_NOP2_cat"/>
</dbReference>
<dbReference type="Pfam" id="PF01189">
    <property type="entry name" value="Methyltr_RsmB-F"/>
    <property type="match status" value="1"/>
</dbReference>
<keyword evidence="9" id="KW-1185">Reference proteome</keyword>
<accession>A0A5N4EFD8</accession>
<dbReference type="PANTHER" id="PTHR14663:SF2">
    <property type="entry name" value="METHYLTRANSFERASE NSUN7-RELATED"/>
    <property type="match status" value="1"/>
</dbReference>
<feature type="compositionally biased region" description="Polar residues" evidence="6">
    <location>
        <begin position="576"/>
        <end position="617"/>
    </location>
</feature>
<feature type="region of interest" description="Disordered" evidence="6">
    <location>
        <begin position="1"/>
        <end position="41"/>
    </location>
</feature>
<evidence type="ECO:0000256" key="6">
    <source>
        <dbReference type="SAM" id="MobiDB-lite"/>
    </source>
</evidence>
<feature type="region of interest" description="Disordered" evidence="6">
    <location>
        <begin position="576"/>
        <end position="629"/>
    </location>
</feature>
<evidence type="ECO:0000259" key="7">
    <source>
        <dbReference type="PROSITE" id="PS51686"/>
    </source>
</evidence>
<keyword evidence="1 5" id="KW-0489">Methyltransferase</keyword>
<protein>
    <submittedName>
        <fullName evidence="8">Putative methyltransferase NSUN7</fullName>
    </submittedName>
</protein>
<sequence>MLDSASELEFSEEKATEDPSQLSSLELSGGTASSGKNAAGLPEKTGYPDSVYVMAANIFQGIRVEKSPGKVLIKYGNEPLPYSTEFEDESFQRLSYELAFSALKYQDILESILIDSYIFPSTTIPDHLNSLIIVMLYDFQDRKFQGRLLSDNEESIAEVLEVENLLNSLHGESPTVVPHFLSLLVKIWKIDSLFFNAVVTKNGFSLSSFKTKLAAALARCRIKHDALSIYHILPETIRNQELRASTLPLYAWINTCKISPEEVYHSLKKKGYNKVESILHIDDKVFAVDQHCYDVLIFPSHLKSDLLNTDLFKDYKLIFQDKSRSLAVHSVKALLNMDDDILMVNTDIEILHETFINLESKDHRLQKVKVILLLPRCSGLGISNPVEFILNEHEDTGLLKDFSQGGTSEDKLHVLAQQQYEQLTHAMKFTRAQAIVYCTCSVYPEENEAVVKKALEFQDHGIKVQPYRLSPPVLPLCSLKEIHLSTDKFFRMEPSEITNGCFLSVLTRERDPSETVSVKDVLARAAAKGLLDGIELGKPSKREKKKKKSKTPLPKAPTADNNSVQMKIAEFLSRETNANANRSEALTTKTSLPQKNTNQVGSSPQVRKTNKPTTNPLAPTFMKNTPPARPYERLTNFVRPRPEDRMIALKPIEIVLPPVMLPFSSSQGIRSHVPTQQFYCRWVGPKTVMPGYLSTPSVPRSGEKPKDNLPSSLPRRPRPWL</sequence>